<reference evidence="2" key="2">
    <citation type="submission" date="2025-09" db="UniProtKB">
        <authorList>
            <consortium name="Ensembl"/>
        </authorList>
    </citation>
    <scope>IDENTIFICATION</scope>
</reference>
<evidence type="ECO:0000313" key="2">
    <source>
        <dbReference type="Ensembl" id="ENSSTUP00000026057.1"/>
    </source>
</evidence>
<gene>
    <name evidence="2" type="primary">NF1</name>
    <name evidence="2" type="synonym">LOC115163585</name>
</gene>
<accession>A0A673XWA8</accession>
<dbReference type="PANTHER" id="PTHR10194">
    <property type="entry name" value="RAS GTPASE-ACTIVATING PROTEINS"/>
    <property type="match status" value="1"/>
</dbReference>
<keyword evidence="1" id="KW-0597">Phosphoprotein</keyword>
<proteinExistence type="predicted"/>
<evidence type="ECO:0000256" key="1">
    <source>
        <dbReference type="ARBA" id="ARBA00022553"/>
    </source>
</evidence>
<dbReference type="Proteomes" id="UP000472277">
    <property type="component" value="Chromosome 26"/>
</dbReference>
<sequence length="582" mass="65893">MAAHKPVEWVQAVINRFDEQLPVKTGHQNNHTRVSTEHNKECLINISKYKFSLVISGLTNILKNVNNMISCRHCHRLMGILINQIKSSQQSKDCLRLDETMLVKQLLPEICHFIHTYREGHQHAAELRASASGVLFSISCNNFNAVFSRISTRLQELTVCSEDTVDVHDIELMQYINVDCSKLKRLLQETVLKFKALKKPAQLAVINSLEKAFWNWVENYPDEFTMLYQRPQTDMADAAERLFDLVDSFAESAKRKAAVWPLQIILLILCPEITHIISREVVEESKANKKLFLESLRKALTGQGGSKQLTESAAIACVKLCKASTYINWEDHSGIFLLVQSIVVDLKALLFNPTKPFSRGAGSQNADVDLMIDCFVSCFRINPHNNQHFKVCLASASPSNFHFVLVNSLHRIITNSDLDWWPKIDAVYCYSGELRLMFSDTLSRVMQGLHTHAPLRLTSSLSFKEKMTTSLKFKEKTTDLDTRSYKCLLLLITLPSTCVYGSISSPPLRSPIHACLTLCETQSSTAELIAGLVQLVPLANTAQLSQEAMEALLVLHLPETIELWNPEAPIETFWDIRYKDMV</sequence>
<dbReference type="Ensembl" id="ENSSTUT00000027308.1">
    <property type="protein sequence ID" value="ENSSTUP00000026057.1"/>
    <property type="gene ID" value="ENSSTUG00000010996.1"/>
</dbReference>
<organism evidence="2 3">
    <name type="scientific">Salmo trutta</name>
    <name type="common">Brown trout</name>
    <dbReference type="NCBI Taxonomy" id="8032"/>
    <lineage>
        <taxon>Eukaryota</taxon>
        <taxon>Metazoa</taxon>
        <taxon>Chordata</taxon>
        <taxon>Craniata</taxon>
        <taxon>Vertebrata</taxon>
        <taxon>Euteleostomi</taxon>
        <taxon>Actinopterygii</taxon>
        <taxon>Neopterygii</taxon>
        <taxon>Teleostei</taxon>
        <taxon>Protacanthopterygii</taxon>
        <taxon>Salmoniformes</taxon>
        <taxon>Salmonidae</taxon>
        <taxon>Salmoninae</taxon>
        <taxon>Salmo</taxon>
    </lineage>
</organism>
<dbReference type="PANTHER" id="PTHR10194:SF142">
    <property type="entry name" value="NEUROFIBROMIN"/>
    <property type="match status" value="1"/>
</dbReference>
<dbReference type="AlphaFoldDB" id="A0A673XWA8"/>
<keyword evidence="3" id="KW-1185">Reference proteome</keyword>
<dbReference type="GeneTree" id="ENSGT00550000074797"/>
<reference evidence="2" key="1">
    <citation type="submission" date="2025-08" db="UniProtKB">
        <authorList>
            <consortium name="Ensembl"/>
        </authorList>
    </citation>
    <scope>IDENTIFICATION</scope>
</reference>
<dbReference type="InterPro" id="IPR039360">
    <property type="entry name" value="Ras_GTPase"/>
</dbReference>
<evidence type="ECO:0000313" key="3">
    <source>
        <dbReference type="Proteomes" id="UP000472277"/>
    </source>
</evidence>
<name>A0A673XWA8_SALTR</name>
<protein>
    <submittedName>
        <fullName evidence="2">Neurofibromin 1</fullName>
    </submittedName>
</protein>